<organism evidence="1 2">
    <name type="scientific">Colletotrichum melonis</name>
    <dbReference type="NCBI Taxonomy" id="1209925"/>
    <lineage>
        <taxon>Eukaryota</taxon>
        <taxon>Fungi</taxon>
        <taxon>Dikarya</taxon>
        <taxon>Ascomycota</taxon>
        <taxon>Pezizomycotina</taxon>
        <taxon>Sordariomycetes</taxon>
        <taxon>Hypocreomycetidae</taxon>
        <taxon>Glomerellales</taxon>
        <taxon>Glomerellaceae</taxon>
        <taxon>Colletotrichum</taxon>
        <taxon>Colletotrichum acutatum species complex</taxon>
    </lineage>
</organism>
<dbReference type="EMBL" id="MLGG01000024">
    <property type="protein sequence ID" value="KAK1455059.1"/>
    <property type="molecule type" value="Genomic_DNA"/>
</dbReference>
<gene>
    <name evidence="1" type="ORF">CMEL01_03819</name>
</gene>
<name>A0AAI9UB40_9PEZI</name>
<comment type="caution">
    <text evidence="1">The sequence shown here is derived from an EMBL/GenBank/DDBJ whole genome shotgun (WGS) entry which is preliminary data.</text>
</comment>
<reference evidence="1 2" key="1">
    <citation type="submission" date="2016-10" db="EMBL/GenBank/DDBJ databases">
        <title>The genome sequence of Colletotrichum fioriniae PJ7.</title>
        <authorList>
            <person name="Baroncelli R."/>
        </authorList>
    </citation>
    <scope>NUCLEOTIDE SEQUENCE [LARGE SCALE GENOMIC DNA]</scope>
    <source>
        <strain evidence="1">Col 31</strain>
    </source>
</reference>
<proteinExistence type="predicted"/>
<dbReference type="AlphaFoldDB" id="A0AAI9UB40"/>
<protein>
    <submittedName>
        <fullName evidence="1">Uncharacterized protein</fullName>
    </submittedName>
</protein>
<sequence length="153" mass="17429">MSGVLCSVCCRTKLASRVLIISAVNVKGRPGQSQKFRSISLLEFGFNLARHALFIVKGTSSTWQNFKRHPMTMTSLGPLRGSSITSSCIRFRPGLGFGHDTPREKADSVNNIDDAAAFVRSVFLDMWAGPLVLPLRYRRRRRNHHYHHYHHYF</sequence>
<dbReference type="Proteomes" id="UP001239795">
    <property type="component" value="Unassembled WGS sequence"/>
</dbReference>
<evidence type="ECO:0000313" key="1">
    <source>
        <dbReference type="EMBL" id="KAK1455059.1"/>
    </source>
</evidence>
<evidence type="ECO:0000313" key="2">
    <source>
        <dbReference type="Proteomes" id="UP001239795"/>
    </source>
</evidence>
<accession>A0AAI9UB40</accession>
<keyword evidence="2" id="KW-1185">Reference proteome</keyword>